<reference evidence="1" key="1">
    <citation type="submission" date="2019-11" db="UniProtKB">
        <authorList>
            <consortium name="WormBaseParasite"/>
        </authorList>
    </citation>
    <scope>IDENTIFICATION</scope>
</reference>
<evidence type="ECO:0000313" key="1">
    <source>
        <dbReference type="WBParaSite" id="MCU_002195-RA"/>
    </source>
</evidence>
<proteinExistence type="predicted"/>
<name>A0A5K3EQ92_MESCO</name>
<dbReference type="WBParaSite" id="MCU_002195-RA">
    <property type="protein sequence ID" value="MCU_002195-RA"/>
    <property type="gene ID" value="MCU_002195"/>
</dbReference>
<organism evidence="1">
    <name type="scientific">Mesocestoides corti</name>
    <name type="common">Flatworm</name>
    <dbReference type="NCBI Taxonomy" id="53468"/>
    <lineage>
        <taxon>Eukaryota</taxon>
        <taxon>Metazoa</taxon>
        <taxon>Spiralia</taxon>
        <taxon>Lophotrochozoa</taxon>
        <taxon>Platyhelminthes</taxon>
        <taxon>Cestoda</taxon>
        <taxon>Eucestoda</taxon>
        <taxon>Cyclophyllidea</taxon>
        <taxon>Mesocestoididae</taxon>
        <taxon>Mesocestoides</taxon>
    </lineage>
</organism>
<dbReference type="AlphaFoldDB" id="A0A5K3EQ92"/>
<protein>
    <submittedName>
        <fullName evidence="1">Uncharacterized protein</fullName>
    </submittedName>
</protein>
<sequence>ESCLFTTLNPVAPPPTQGSSFRCRPPAARILNSHLIHTDTYLGLSSHPVLDVNTCITHTSEV</sequence>
<accession>A0A5K3EQ92</accession>